<evidence type="ECO:0000313" key="3">
    <source>
        <dbReference type="Proteomes" id="UP000886520"/>
    </source>
</evidence>
<gene>
    <name evidence="2" type="ORF">GOP47_0022899</name>
</gene>
<evidence type="ECO:0000259" key="1">
    <source>
        <dbReference type="PROSITE" id="PS50013"/>
    </source>
</evidence>
<dbReference type="Pfam" id="PF00385">
    <property type="entry name" value="Chromo"/>
    <property type="match status" value="1"/>
</dbReference>
<dbReference type="OrthoDB" id="1931795at2759"/>
<dbReference type="InterPro" id="IPR016197">
    <property type="entry name" value="Chromo-like_dom_sf"/>
</dbReference>
<dbReference type="PANTHER" id="PTHR46148:SF52">
    <property type="entry name" value="OS04G0603800 PROTEIN"/>
    <property type="match status" value="1"/>
</dbReference>
<organism evidence="2 3">
    <name type="scientific">Adiantum capillus-veneris</name>
    <name type="common">Maidenhair fern</name>
    <dbReference type="NCBI Taxonomy" id="13818"/>
    <lineage>
        <taxon>Eukaryota</taxon>
        <taxon>Viridiplantae</taxon>
        <taxon>Streptophyta</taxon>
        <taxon>Embryophyta</taxon>
        <taxon>Tracheophyta</taxon>
        <taxon>Polypodiopsida</taxon>
        <taxon>Polypodiidae</taxon>
        <taxon>Polypodiales</taxon>
        <taxon>Pteridineae</taxon>
        <taxon>Pteridaceae</taxon>
        <taxon>Vittarioideae</taxon>
        <taxon>Adiantum</taxon>
    </lineage>
</organism>
<dbReference type="Proteomes" id="UP000886520">
    <property type="component" value="Chromosome 22"/>
</dbReference>
<dbReference type="SUPFAM" id="SSF54160">
    <property type="entry name" value="Chromo domain-like"/>
    <property type="match status" value="1"/>
</dbReference>
<dbReference type="AlphaFoldDB" id="A0A9D4U6Q2"/>
<dbReference type="InterPro" id="IPR000953">
    <property type="entry name" value="Chromo/chromo_shadow_dom"/>
</dbReference>
<protein>
    <recommendedName>
        <fullName evidence="1">Chromo domain-containing protein</fullName>
    </recommendedName>
</protein>
<dbReference type="Pfam" id="PF24626">
    <property type="entry name" value="SH3_Tf2-1"/>
    <property type="match status" value="1"/>
</dbReference>
<feature type="domain" description="Chromo" evidence="1">
    <location>
        <begin position="113"/>
        <end position="173"/>
    </location>
</feature>
<comment type="caution">
    <text evidence="2">The sequence shown here is derived from an EMBL/GenBank/DDBJ whole genome shotgun (WGS) entry which is preliminary data.</text>
</comment>
<name>A0A9D4U6Q2_ADICA</name>
<reference evidence="2" key="1">
    <citation type="submission" date="2021-01" db="EMBL/GenBank/DDBJ databases">
        <title>Adiantum capillus-veneris genome.</title>
        <authorList>
            <person name="Fang Y."/>
            <person name="Liao Q."/>
        </authorList>
    </citation>
    <scope>NUCLEOTIDE SEQUENCE</scope>
    <source>
        <strain evidence="2">H3</strain>
        <tissue evidence="2">Leaf</tissue>
    </source>
</reference>
<accession>A0A9D4U6Q2</accession>
<dbReference type="PANTHER" id="PTHR46148">
    <property type="entry name" value="CHROMO DOMAIN-CONTAINING PROTEIN"/>
    <property type="match status" value="1"/>
</dbReference>
<sequence>MQRAKKNLEQSKVRIAKYTNQKRRPAELFQEGDLVLVSSQNINLPQGLSPKFNHRFYGPYKVLKSYNDITYKLELPPQINIHNAFPVSLLKRFAQDSTYGRNVPEYVKDGPPNEPETILKSRFGRRGQLFYVKWRNRPMTECTWVPEEIMLRLGRPLVLRFYNMPTEEEDIDQHDTT</sequence>
<dbReference type="InterPro" id="IPR056924">
    <property type="entry name" value="SH3_Tf2-1"/>
</dbReference>
<proteinExistence type="predicted"/>
<evidence type="ECO:0000313" key="2">
    <source>
        <dbReference type="EMBL" id="KAI5062360.1"/>
    </source>
</evidence>
<dbReference type="EMBL" id="JABFUD020000022">
    <property type="protein sequence ID" value="KAI5062360.1"/>
    <property type="molecule type" value="Genomic_DNA"/>
</dbReference>
<dbReference type="InterPro" id="IPR023780">
    <property type="entry name" value="Chromo_domain"/>
</dbReference>
<dbReference type="PROSITE" id="PS50013">
    <property type="entry name" value="CHROMO_2"/>
    <property type="match status" value="1"/>
</dbReference>
<keyword evidence="3" id="KW-1185">Reference proteome</keyword>
<dbReference type="Gene3D" id="2.40.50.40">
    <property type="match status" value="1"/>
</dbReference>
<dbReference type="CDD" id="cd00024">
    <property type="entry name" value="CD_CSD"/>
    <property type="match status" value="1"/>
</dbReference>